<gene>
    <name evidence="12" type="primary">B3GALT1</name>
    <name evidence="12" type="ORF">CDAR_90881</name>
</gene>
<dbReference type="Gene3D" id="3.90.550.50">
    <property type="match status" value="1"/>
</dbReference>
<evidence type="ECO:0000256" key="3">
    <source>
        <dbReference type="ARBA" id="ARBA00022676"/>
    </source>
</evidence>
<evidence type="ECO:0000256" key="1">
    <source>
        <dbReference type="ARBA" id="ARBA00004323"/>
    </source>
</evidence>
<dbReference type="EC" id="2.4.1.-" evidence="11"/>
<evidence type="ECO:0000256" key="9">
    <source>
        <dbReference type="ARBA" id="ARBA00023136"/>
    </source>
</evidence>
<keyword evidence="4" id="KW-0808">Transferase</keyword>
<keyword evidence="3 11" id="KW-0328">Glycosyltransferase</keyword>
<keyword evidence="10" id="KW-0325">Glycoprotein</keyword>
<comment type="caution">
    <text evidence="12">The sequence shown here is derived from an EMBL/GenBank/DDBJ whole genome shotgun (WGS) entry which is preliminary data.</text>
</comment>
<keyword evidence="9" id="KW-0472">Membrane</keyword>
<dbReference type="GO" id="GO:0006493">
    <property type="term" value="P:protein O-linked glycosylation"/>
    <property type="evidence" value="ECO:0007669"/>
    <property type="project" value="TreeGrafter"/>
</dbReference>
<evidence type="ECO:0000256" key="6">
    <source>
        <dbReference type="ARBA" id="ARBA00022968"/>
    </source>
</evidence>
<evidence type="ECO:0000256" key="10">
    <source>
        <dbReference type="ARBA" id="ARBA00023180"/>
    </source>
</evidence>
<keyword evidence="5" id="KW-0812">Transmembrane</keyword>
<dbReference type="PANTHER" id="PTHR11214">
    <property type="entry name" value="BETA-1,3-N-ACETYLGLUCOSAMINYLTRANSFERASE"/>
    <property type="match status" value="1"/>
</dbReference>
<reference evidence="12 13" key="1">
    <citation type="submission" date="2021-06" db="EMBL/GenBank/DDBJ databases">
        <title>Caerostris darwini draft genome.</title>
        <authorList>
            <person name="Kono N."/>
            <person name="Arakawa K."/>
        </authorList>
    </citation>
    <scope>NUCLEOTIDE SEQUENCE [LARGE SCALE GENOMIC DNA]</scope>
</reference>
<dbReference type="Pfam" id="PF01762">
    <property type="entry name" value="Galactosyl_T"/>
    <property type="match status" value="1"/>
</dbReference>
<evidence type="ECO:0000256" key="2">
    <source>
        <dbReference type="ARBA" id="ARBA00008661"/>
    </source>
</evidence>
<keyword evidence="6" id="KW-0735">Signal-anchor</keyword>
<dbReference type="GO" id="GO:0000139">
    <property type="term" value="C:Golgi membrane"/>
    <property type="evidence" value="ECO:0007669"/>
    <property type="project" value="UniProtKB-SubCell"/>
</dbReference>
<evidence type="ECO:0000313" key="12">
    <source>
        <dbReference type="EMBL" id="GIY05590.1"/>
    </source>
</evidence>
<sequence length="294" mass="34186">MANWYNTSKSTWQEAKKSIQRSHFIPPVPTCWSQSDLRLVIVVCSAPQNFASRQAIRATWGKESRWTKGTRIFFIIGRSSQNITDMFVFTEKQEYGDVIHYDFTDSYFNLTLKSVSMLKWVTTNCTNAKYVMKSDDDMFVNVPVLFKSVLLPDVPNILVGKLFVKARPIRDMSSKWYVPLDMYSDQFYPNYLSGSGYVMSISTAFLLHNSSYYAPYISLEDVFITGICAKLENIQPRENSLFTYAKEKKNPCKYLFIATAHKLTSNDLYETWDMIHNTHFKCVTSFWNNIDNWS</sequence>
<keyword evidence="7" id="KW-1133">Transmembrane helix</keyword>
<dbReference type="AlphaFoldDB" id="A0AAV4Q936"/>
<dbReference type="InterPro" id="IPR002659">
    <property type="entry name" value="Glyco_trans_31"/>
</dbReference>
<dbReference type="Proteomes" id="UP001054837">
    <property type="component" value="Unassembled WGS sequence"/>
</dbReference>
<evidence type="ECO:0000256" key="11">
    <source>
        <dbReference type="RuleBase" id="RU363063"/>
    </source>
</evidence>
<dbReference type="GO" id="GO:0016758">
    <property type="term" value="F:hexosyltransferase activity"/>
    <property type="evidence" value="ECO:0007669"/>
    <property type="project" value="InterPro"/>
</dbReference>
<proteinExistence type="inferred from homology"/>
<comment type="similarity">
    <text evidence="2 11">Belongs to the glycosyltransferase 31 family.</text>
</comment>
<protein>
    <recommendedName>
        <fullName evidence="11">Hexosyltransferase</fullName>
        <ecNumber evidence="11">2.4.1.-</ecNumber>
    </recommendedName>
</protein>
<keyword evidence="8 11" id="KW-0333">Golgi apparatus</keyword>
<name>A0AAV4Q936_9ARAC</name>
<comment type="subcellular location">
    <subcellularLocation>
        <location evidence="1 11">Golgi apparatus membrane</location>
        <topology evidence="1 11">Single-pass type II membrane protein</topology>
    </subcellularLocation>
</comment>
<evidence type="ECO:0000256" key="7">
    <source>
        <dbReference type="ARBA" id="ARBA00022989"/>
    </source>
</evidence>
<dbReference type="PANTHER" id="PTHR11214:SF314">
    <property type="entry name" value="HEXOSYLTRANSFERASE"/>
    <property type="match status" value="1"/>
</dbReference>
<organism evidence="12 13">
    <name type="scientific">Caerostris darwini</name>
    <dbReference type="NCBI Taxonomy" id="1538125"/>
    <lineage>
        <taxon>Eukaryota</taxon>
        <taxon>Metazoa</taxon>
        <taxon>Ecdysozoa</taxon>
        <taxon>Arthropoda</taxon>
        <taxon>Chelicerata</taxon>
        <taxon>Arachnida</taxon>
        <taxon>Araneae</taxon>
        <taxon>Araneomorphae</taxon>
        <taxon>Entelegynae</taxon>
        <taxon>Araneoidea</taxon>
        <taxon>Araneidae</taxon>
        <taxon>Caerostris</taxon>
    </lineage>
</organism>
<evidence type="ECO:0000313" key="13">
    <source>
        <dbReference type="Proteomes" id="UP001054837"/>
    </source>
</evidence>
<dbReference type="FunFam" id="3.90.550.50:FF:000001">
    <property type="entry name" value="Hexosyltransferase"/>
    <property type="match status" value="1"/>
</dbReference>
<evidence type="ECO:0000256" key="8">
    <source>
        <dbReference type="ARBA" id="ARBA00023034"/>
    </source>
</evidence>
<accession>A0AAV4Q936</accession>
<evidence type="ECO:0000256" key="4">
    <source>
        <dbReference type="ARBA" id="ARBA00022679"/>
    </source>
</evidence>
<dbReference type="EMBL" id="BPLQ01004108">
    <property type="protein sequence ID" value="GIY05590.1"/>
    <property type="molecule type" value="Genomic_DNA"/>
</dbReference>
<evidence type="ECO:0000256" key="5">
    <source>
        <dbReference type="ARBA" id="ARBA00022692"/>
    </source>
</evidence>
<keyword evidence="13" id="KW-1185">Reference proteome</keyword>